<reference evidence="2" key="1">
    <citation type="journal article" date="2019" name="Int. J. Syst. Evol. Microbiol.">
        <title>The Global Catalogue of Microorganisms (GCM) 10K type strain sequencing project: providing services to taxonomists for standard genome sequencing and annotation.</title>
        <authorList>
            <consortium name="The Broad Institute Genomics Platform"/>
            <consortium name="The Broad Institute Genome Sequencing Center for Infectious Disease"/>
            <person name="Wu L."/>
            <person name="Ma J."/>
        </authorList>
    </citation>
    <scope>NUCLEOTIDE SEQUENCE [LARGE SCALE GENOMIC DNA]</scope>
    <source>
        <strain evidence="2">KCTC 22558</strain>
    </source>
</reference>
<comment type="caution">
    <text evidence="1">The sequence shown here is derived from an EMBL/GenBank/DDBJ whole genome shotgun (WGS) entry which is preliminary data.</text>
</comment>
<gene>
    <name evidence="1" type="ORF">GCM10008101_12860</name>
</gene>
<evidence type="ECO:0000313" key="1">
    <source>
        <dbReference type="EMBL" id="GGZ60421.1"/>
    </source>
</evidence>
<organism evidence="1 2">
    <name type="scientific">Cognatilysobacter xinjiangensis</name>
    <dbReference type="NCBI Taxonomy" id="546892"/>
    <lineage>
        <taxon>Bacteria</taxon>
        <taxon>Pseudomonadati</taxon>
        <taxon>Pseudomonadota</taxon>
        <taxon>Gammaproteobacteria</taxon>
        <taxon>Lysobacterales</taxon>
        <taxon>Lysobacteraceae</taxon>
        <taxon>Cognatilysobacter</taxon>
    </lineage>
</organism>
<dbReference type="Proteomes" id="UP000643403">
    <property type="component" value="Unassembled WGS sequence"/>
</dbReference>
<accession>A0ABQ3BXY6</accession>
<dbReference type="EMBL" id="BMXY01000001">
    <property type="protein sequence ID" value="GGZ60421.1"/>
    <property type="molecule type" value="Genomic_DNA"/>
</dbReference>
<proteinExistence type="predicted"/>
<dbReference type="RefSeq" id="WP_189447940.1">
    <property type="nucleotide sequence ID" value="NZ_BMXY01000001.1"/>
</dbReference>
<protein>
    <submittedName>
        <fullName evidence="1">Uncharacterized protein</fullName>
    </submittedName>
</protein>
<sequence>MTSKNESPRENLAYARRPDLSKQVTSDRIDEHLAKFLAAGGVVEVLGNTDWAKRAATNAAVKPAKPRAA</sequence>
<keyword evidence="2" id="KW-1185">Reference proteome</keyword>
<name>A0ABQ3BXY6_9GAMM</name>
<evidence type="ECO:0000313" key="2">
    <source>
        <dbReference type="Proteomes" id="UP000643403"/>
    </source>
</evidence>